<dbReference type="RefSeq" id="WP_418158304.1">
    <property type="nucleotide sequence ID" value="NZ_JBBLZC010000003.1"/>
</dbReference>
<gene>
    <name evidence="2" type="primary">anmK</name>
    <name evidence="3" type="ORF">U1T56_04795</name>
</gene>
<keyword evidence="2" id="KW-0547">Nucleotide-binding</keyword>
<keyword evidence="4" id="KW-1185">Reference proteome</keyword>
<comment type="function">
    <text evidence="2">Catalyzes the specific phosphorylation of 1,6-anhydro-N-acetylmuramic acid (anhMurNAc) with the simultaneous cleavage of the 1,6-anhydro ring, generating MurNAc-6-P. Is required for the utilization of anhMurNAc either imported from the medium or derived from its own cell wall murein, and thus plays a role in cell wall recycling.</text>
</comment>
<comment type="pathway">
    <text evidence="2">Cell wall biogenesis; peptidoglycan recycling.</text>
</comment>
<dbReference type="PANTHER" id="PTHR30605">
    <property type="entry name" value="ANHYDRO-N-ACETYLMURAMIC ACID KINASE"/>
    <property type="match status" value="1"/>
</dbReference>
<evidence type="ECO:0000313" key="3">
    <source>
        <dbReference type="EMBL" id="MEK0082457.1"/>
    </source>
</evidence>
<dbReference type="GO" id="GO:0016301">
    <property type="term" value="F:kinase activity"/>
    <property type="evidence" value="ECO:0007669"/>
    <property type="project" value="UniProtKB-KW"/>
</dbReference>
<dbReference type="EMBL" id="JBBLZC010000003">
    <property type="protein sequence ID" value="MEK0082457.1"/>
    <property type="molecule type" value="Genomic_DNA"/>
</dbReference>
<keyword evidence="2 3" id="KW-0418">Kinase</keyword>
<dbReference type="InterPro" id="IPR005338">
    <property type="entry name" value="Anhydro_N_Ac-Mur_kinase"/>
</dbReference>
<feature type="binding site" evidence="2">
    <location>
        <begin position="13"/>
        <end position="20"/>
    </location>
    <ligand>
        <name>ATP</name>
        <dbReference type="ChEBI" id="CHEBI:30616"/>
    </ligand>
</feature>
<dbReference type="EC" id="2.7.1.170" evidence="2"/>
<name>A0ABU8XR31_9PROT</name>
<keyword evidence="1 2" id="KW-0119">Carbohydrate metabolism</keyword>
<reference evidence="3 4" key="1">
    <citation type="submission" date="2024-01" db="EMBL/GenBank/DDBJ databases">
        <title>Multi-omics insights into the function and evolution of sodium benzoate biodegradation pathways in Benzoatithermus flavus gen. nov., sp. nov. from hot spring.</title>
        <authorList>
            <person name="Hu C.-J."/>
            <person name="Li W.-J."/>
        </authorList>
    </citation>
    <scope>NUCLEOTIDE SEQUENCE [LARGE SCALE GENOMIC DNA]</scope>
    <source>
        <strain evidence="3 4">SYSU G07066</strain>
    </source>
</reference>
<sequence length="375" mass="39875">MTTERIVAGLMSGTSMDGIDVAICRIPRGEPRSVALLGARTVPWPEPLAERLRRAHLADAAELARLDRLVGEAFAEAAAGLADELGVTVDLAGSHGQTVYHEHRATTLQIGEAAFIAARLLCPVVSDFRRNDIAVGGCGAPLVPIVDRWLLARPREAVLAVNIGGISNLSAVPPREETRAPVMGFDCGPGNMILDELARRRTGGAMDCDRDGRFAAAGRVDPDLLARLLADPILSQPPPRSFGREQYGATFVDRLLAERQPATDADWCDLFATLTELTARAIADSYARWVAQCCPVAEVVIAGGGARNPEVMRRLAAAMAPIPVVTSDSRGLSADFKEAVAFALLASARVDGIPANLPEVTGARRRVLLGKLTEL</sequence>
<organism evidence="3 4">
    <name type="scientific">Benzoatithermus flavus</name>
    <dbReference type="NCBI Taxonomy" id="3108223"/>
    <lineage>
        <taxon>Bacteria</taxon>
        <taxon>Pseudomonadati</taxon>
        <taxon>Pseudomonadota</taxon>
        <taxon>Alphaproteobacteria</taxon>
        <taxon>Geminicoccales</taxon>
        <taxon>Geminicoccaceae</taxon>
        <taxon>Benzoatithermus</taxon>
    </lineage>
</organism>
<evidence type="ECO:0000313" key="4">
    <source>
        <dbReference type="Proteomes" id="UP001375743"/>
    </source>
</evidence>
<proteinExistence type="inferred from homology"/>
<dbReference type="NCBIfam" id="NF007148">
    <property type="entry name" value="PRK09585.3-2"/>
    <property type="match status" value="1"/>
</dbReference>
<comment type="similarity">
    <text evidence="2">Belongs to the anhydro-N-acetylmuramic acid kinase family.</text>
</comment>
<evidence type="ECO:0000256" key="1">
    <source>
        <dbReference type="ARBA" id="ARBA00023277"/>
    </source>
</evidence>
<dbReference type="PANTHER" id="PTHR30605:SF0">
    <property type="entry name" value="ANHYDRO-N-ACETYLMURAMIC ACID KINASE"/>
    <property type="match status" value="1"/>
</dbReference>
<comment type="caution">
    <text evidence="3">The sequence shown here is derived from an EMBL/GenBank/DDBJ whole genome shotgun (WGS) entry which is preliminary data.</text>
</comment>
<comment type="pathway">
    <text evidence="2">Amino-sugar metabolism; 1,6-anhydro-N-acetylmuramate degradation.</text>
</comment>
<dbReference type="Gene3D" id="3.30.420.40">
    <property type="match status" value="2"/>
</dbReference>
<protein>
    <recommendedName>
        <fullName evidence="2">Anhydro-N-acetylmuramic acid kinase</fullName>
        <ecNumber evidence="2">2.7.1.170</ecNumber>
    </recommendedName>
    <alternativeName>
        <fullName evidence="2">AnhMurNAc kinase</fullName>
    </alternativeName>
</protein>
<comment type="catalytic activity">
    <reaction evidence="2">
        <text>1,6-anhydro-N-acetyl-beta-muramate + ATP + H2O = N-acetyl-D-muramate 6-phosphate + ADP + H(+)</text>
        <dbReference type="Rhea" id="RHEA:24952"/>
        <dbReference type="ChEBI" id="CHEBI:15377"/>
        <dbReference type="ChEBI" id="CHEBI:15378"/>
        <dbReference type="ChEBI" id="CHEBI:30616"/>
        <dbReference type="ChEBI" id="CHEBI:58690"/>
        <dbReference type="ChEBI" id="CHEBI:58722"/>
        <dbReference type="ChEBI" id="CHEBI:456216"/>
        <dbReference type="EC" id="2.7.1.170"/>
    </reaction>
</comment>
<dbReference type="Proteomes" id="UP001375743">
    <property type="component" value="Unassembled WGS sequence"/>
</dbReference>
<dbReference type="InterPro" id="IPR043129">
    <property type="entry name" value="ATPase_NBD"/>
</dbReference>
<dbReference type="SUPFAM" id="SSF53067">
    <property type="entry name" value="Actin-like ATPase domain"/>
    <property type="match status" value="1"/>
</dbReference>
<dbReference type="Pfam" id="PF03702">
    <property type="entry name" value="AnmK"/>
    <property type="match status" value="1"/>
</dbReference>
<keyword evidence="2" id="KW-0067">ATP-binding</keyword>
<accession>A0ABU8XR31</accession>
<dbReference type="HAMAP" id="MF_01270">
    <property type="entry name" value="AnhMurNAc_kinase"/>
    <property type="match status" value="1"/>
</dbReference>
<keyword evidence="2 3" id="KW-0808">Transferase</keyword>
<evidence type="ECO:0000256" key="2">
    <source>
        <dbReference type="HAMAP-Rule" id="MF_01270"/>
    </source>
</evidence>